<dbReference type="AlphaFoldDB" id="A0A6J1KVI2"/>
<evidence type="ECO:0000256" key="5">
    <source>
        <dbReference type="RuleBase" id="RU003718"/>
    </source>
</evidence>
<evidence type="ECO:0000256" key="6">
    <source>
        <dbReference type="RuleBase" id="RU362057"/>
    </source>
</evidence>
<dbReference type="EC" id="2.4.1.-" evidence="6"/>
<dbReference type="GO" id="GO:0035251">
    <property type="term" value="F:UDP-glucosyltransferase activity"/>
    <property type="evidence" value="ECO:0007669"/>
    <property type="project" value="TreeGrafter"/>
</dbReference>
<evidence type="ECO:0000256" key="1">
    <source>
        <dbReference type="ARBA" id="ARBA00004721"/>
    </source>
</evidence>
<dbReference type="InterPro" id="IPR058980">
    <property type="entry name" value="Glyco_transf_N"/>
</dbReference>
<dbReference type="PANTHER" id="PTHR48047:SF229">
    <property type="entry name" value="UDP-GLYCOSYLTRANSFERASE 73C3-RELATED"/>
    <property type="match status" value="1"/>
</dbReference>
<dbReference type="Proteomes" id="UP000504608">
    <property type="component" value="Unplaced"/>
</dbReference>
<evidence type="ECO:0000313" key="9">
    <source>
        <dbReference type="RefSeq" id="XP_023005626.1"/>
    </source>
</evidence>
<evidence type="ECO:0000256" key="2">
    <source>
        <dbReference type="ARBA" id="ARBA00009995"/>
    </source>
</evidence>
<reference evidence="9" key="1">
    <citation type="submission" date="2025-08" db="UniProtKB">
        <authorList>
            <consortium name="RefSeq"/>
        </authorList>
    </citation>
    <scope>IDENTIFICATION</scope>
    <source>
        <tissue evidence="9">Young leaves</tissue>
    </source>
</reference>
<dbReference type="SUPFAM" id="SSF53756">
    <property type="entry name" value="UDP-Glycosyltransferase/glycogen phosphorylase"/>
    <property type="match status" value="1"/>
</dbReference>
<proteinExistence type="inferred from homology"/>
<comment type="pathway">
    <text evidence="1">Secondary metabolite biosynthesis; terpenoid biosynthesis.</text>
</comment>
<dbReference type="GeneID" id="111498568"/>
<dbReference type="InterPro" id="IPR002213">
    <property type="entry name" value="UDP_glucos_trans"/>
</dbReference>
<evidence type="ECO:0000256" key="4">
    <source>
        <dbReference type="ARBA" id="ARBA00022679"/>
    </source>
</evidence>
<sequence>MQQRDISLCTKSSQAIMASKSKQPPHFLLIPLMAQGHLIPMADLAKLLAENGARVTLITTPQNTSRVNSLLSHPNQSQIQVLHLQFPPHQQSGVPQGCENCDSLPSLSLLPKFLSATSLLCRATEDLFQQLSPRPSCVVSDTALPWTIKVAHKFNVPRLVFYSFSSLHLLSMANLRAAGVIDKIMSASESEVIVMPNLPDKVEVTKPQLIFTLDAEFMELANEMNKADQASYGIILNSFDALEPNYLEEFKKATGSDKVWCVGPVSLCNRDTTDKAVRGNKAAIDEHECLKWLDRQQPGSVIYAALGSLCNIVTAQIIELGLALEASNRPFIWVIRQTEATKNQLEKWLSESGFEERTKERGLVVRGWAPQLLILSHPAAGAFVTHCGWNSTIEGITAGVPMVAWPLFGDQIFNERLIVQLLKVGVSVGVEKSVVWGGEEEIGVQVKMEGIRDAIEKVMDGDGNKEMRRRVRDLAERAKAAMEGGGSSHLNLKRLMEDITQAEAREA</sequence>
<dbReference type="InterPro" id="IPR035595">
    <property type="entry name" value="UDP_glycos_trans_CS"/>
</dbReference>
<dbReference type="PROSITE" id="PS00375">
    <property type="entry name" value="UDPGT"/>
    <property type="match status" value="1"/>
</dbReference>
<dbReference type="PANTHER" id="PTHR48047">
    <property type="entry name" value="GLYCOSYLTRANSFERASE"/>
    <property type="match status" value="1"/>
</dbReference>
<comment type="similarity">
    <text evidence="2 5">Belongs to the UDP-glycosyltransferase family.</text>
</comment>
<name>A0A6J1KVI2_CUCMA</name>
<dbReference type="Pfam" id="PF26168">
    <property type="entry name" value="Glyco_transf_N"/>
    <property type="match status" value="1"/>
</dbReference>
<dbReference type="Pfam" id="PF00201">
    <property type="entry name" value="UDPGT"/>
    <property type="match status" value="1"/>
</dbReference>
<dbReference type="Gene3D" id="3.40.50.2000">
    <property type="entry name" value="Glycogen Phosphorylase B"/>
    <property type="match status" value="2"/>
</dbReference>
<evidence type="ECO:0000256" key="3">
    <source>
        <dbReference type="ARBA" id="ARBA00022676"/>
    </source>
</evidence>
<keyword evidence="3 5" id="KW-0328">Glycosyltransferase</keyword>
<feature type="domain" description="Glycosyltransferase N-terminal" evidence="7">
    <location>
        <begin position="29"/>
        <end position="265"/>
    </location>
</feature>
<dbReference type="CDD" id="cd03784">
    <property type="entry name" value="GT1_Gtf-like"/>
    <property type="match status" value="1"/>
</dbReference>
<dbReference type="FunFam" id="3.40.50.2000:FF:000047">
    <property type="entry name" value="Glycosyltransferase"/>
    <property type="match status" value="1"/>
</dbReference>
<keyword evidence="8" id="KW-1185">Reference proteome</keyword>
<accession>A0A6J1KVI2</accession>
<gene>
    <name evidence="9" type="primary">LOC111498568</name>
</gene>
<dbReference type="KEGG" id="cmax:111498568"/>
<keyword evidence="4 5" id="KW-0808">Transferase</keyword>
<protein>
    <recommendedName>
        <fullName evidence="6">Glycosyltransferase</fullName>
        <ecNumber evidence="6">2.4.1.-</ecNumber>
    </recommendedName>
</protein>
<evidence type="ECO:0000259" key="7">
    <source>
        <dbReference type="Pfam" id="PF26168"/>
    </source>
</evidence>
<dbReference type="RefSeq" id="XP_023005626.1">
    <property type="nucleotide sequence ID" value="XM_023149858.1"/>
</dbReference>
<organism evidence="8 9">
    <name type="scientific">Cucurbita maxima</name>
    <name type="common">Pumpkin</name>
    <name type="synonym">Winter squash</name>
    <dbReference type="NCBI Taxonomy" id="3661"/>
    <lineage>
        <taxon>Eukaryota</taxon>
        <taxon>Viridiplantae</taxon>
        <taxon>Streptophyta</taxon>
        <taxon>Embryophyta</taxon>
        <taxon>Tracheophyta</taxon>
        <taxon>Spermatophyta</taxon>
        <taxon>Magnoliopsida</taxon>
        <taxon>eudicotyledons</taxon>
        <taxon>Gunneridae</taxon>
        <taxon>Pentapetalae</taxon>
        <taxon>rosids</taxon>
        <taxon>fabids</taxon>
        <taxon>Cucurbitales</taxon>
        <taxon>Cucurbitaceae</taxon>
        <taxon>Cucurbiteae</taxon>
        <taxon>Cucurbita</taxon>
    </lineage>
</organism>
<evidence type="ECO:0000313" key="8">
    <source>
        <dbReference type="Proteomes" id="UP000504608"/>
    </source>
</evidence>
<dbReference type="OrthoDB" id="5835829at2759"/>